<keyword evidence="14" id="KW-0255">Endonuclease</keyword>
<dbReference type="InterPro" id="IPR005759">
    <property type="entry name" value="Nth"/>
</dbReference>
<feature type="binding site" evidence="12">
    <location>
        <position position="199"/>
    </location>
    <ligand>
        <name>[4Fe-4S] cluster</name>
        <dbReference type="ChEBI" id="CHEBI:49883"/>
    </ligand>
</feature>
<feature type="binding site" evidence="12">
    <location>
        <position position="205"/>
    </location>
    <ligand>
        <name>[4Fe-4S] cluster</name>
        <dbReference type="ChEBI" id="CHEBI:49883"/>
    </ligand>
</feature>
<dbReference type="Pfam" id="PF10576">
    <property type="entry name" value="EndIII_4Fe-2S"/>
    <property type="match status" value="1"/>
</dbReference>
<keyword evidence="9 12" id="KW-0234">DNA repair</keyword>
<dbReference type="HAMAP" id="MF_00942">
    <property type="entry name" value="Nth"/>
    <property type="match status" value="1"/>
</dbReference>
<evidence type="ECO:0000256" key="2">
    <source>
        <dbReference type="ARBA" id="ARBA00022485"/>
    </source>
</evidence>
<dbReference type="InterPro" id="IPR011257">
    <property type="entry name" value="DNA_glycosylase"/>
</dbReference>
<dbReference type="GO" id="GO:0006285">
    <property type="term" value="P:base-excision repair, AP site formation"/>
    <property type="evidence" value="ECO:0007669"/>
    <property type="project" value="TreeGrafter"/>
</dbReference>
<comment type="cofactor">
    <cofactor evidence="12">
        <name>[4Fe-4S] cluster</name>
        <dbReference type="ChEBI" id="CHEBI:49883"/>
    </cofactor>
    <text evidence="12">Binds 1 [4Fe-4S] cluster.</text>
</comment>
<evidence type="ECO:0000256" key="11">
    <source>
        <dbReference type="ARBA" id="ARBA00023295"/>
    </source>
</evidence>
<evidence type="ECO:0000259" key="13">
    <source>
        <dbReference type="SMART" id="SM00478"/>
    </source>
</evidence>
<dbReference type="Gene3D" id="1.10.340.30">
    <property type="entry name" value="Hypothetical protein, domain 2"/>
    <property type="match status" value="1"/>
</dbReference>
<keyword evidence="11 12" id="KW-0326">Glycosidase</keyword>
<evidence type="ECO:0000256" key="3">
    <source>
        <dbReference type="ARBA" id="ARBA00022723"/>
    </source>
</evidence>
<dbReference type="InterPro" id="IPR023170">
    <property type="entry name" value="HhH_base_excis_C"/>
</dbReference>
<keyword evidence="7 12" id="KW-0411">Iron-sulfur</keyword>
<feature type="binding site" evidence="12">
    <location>
        <position position="196"/>
    </location>
    <ligand>
        <name>[4Fe-4S] cluster</name>
        <dbReference type="ChEBI" id="CHEBI:49883"/>
    </ligand>
</feature>
<protein>
    <recommendedName>
        <fullName evidence="12">Endonuclease III</fullName>
        <ecNumber evidence="12">4.2.99.18</ecNumber>
    </recommendedName>
    <alternativeName>
        <fullName evidence="12">DNA-(apurinic or apyrimidinic site) lyase</fullName>
    </alternativeName>
</protein>
<proteinExistence type="inferred from homology"/>
<evidence type="ECO:0000313" key="14">
    <source>
        <dbReference type="EMBL" id="HIW70580.1"/>
    </source>
</evidence>
<dbReference type="InterPro" id="IPR003651">
    <property type="entry name" value="Endonuclease3_FeS-loop_motif"/>
</dbReference>
<comment type="function">
    <text evidence="12">DNA repair enzyme that has both DNA N-glycosylase activity and AP-lyase activity. The DNA N-glycosylase activity releases various damaged pyrimidines from DNA by cleaving the N-glycosidic bond, leaving an AP (apurinic/apyrimidinic) site. The AP-lyase activity cleaves the phosphodiester bond 3' to the AP site by a beta-elimination, leaving a 3'-terminal unsaturated sugar and a product with a terminal 5'-phosphate.</text>
</comment>
<comment type="similarity">
    <text evidence="1 12">Belongs to the Nth/MutY family.</text>
</comment>
<dbReference type="InterPro" id="IPR000445">
    <property type="entry name" value="HhH_motif"/>
</dbReference>
<sequence length="213" mass="23928">MLNNKEINTAIRVMRKKFPNASTTLKADNTFHFLLATILSAQSTDKSVNMVTPPLFAAYPTAKSLAAAEPEQIEPYIKSLGLFRNKAKFLVHCAQKLMTDFHGEVPSTRKELMSLPGVGRKVADVVLAECFDIPAFPVDTHVSRVARRLNIVPQKATLLQIEKRLMAAVPREKWLDAHHSMIFWGRYQCTSRNPKCAKCPLLSMCKYGQDNVI</sequence>
<comment type="caution">
    <text evidence="14">The sequence shown here is derived from an EMBL/GenBank/DDBJ whole genome shotgun (WGS) entry which is preliminary data.</text>
</comment>
<keyword evidence="6 12" id="KW-0408">Iron</keyword>
<comment type="catalytic activity">
    <reaction evidence="12">
        <text>2'-deoxyribonucleotide-(2'-deoxyribose 5'-phosphate)-2'-deoxyribonucleotide-DNA = a 3'-end 2'-deoxyribonucleotide-(2,3-dehydro-2,3-deoxyribose 5'-phosphate)-DNA + a 5'-end 5'-phospho-2'-deoxyribonucleoside-DNA + H(+)</text>
        <dbReference type="Rhea" id="RHEA:66592"/>
        <dbReference type="Rhea" id="RHEA-COMP:13180"/>
        <dbReference type="Rhea" id="RHEA-COMP:16897"/>
        <dbReference type="Rhea" id="RHEA-COMP:17067"/>
        <dbReference type="ChEBI" id="CHEBI:15378"/>
        <dbReference type="ChEBI" id="CHEBI:136412"/>
        <dbReference type="ChEBI" id="CHEBI:157695"/>
        <dbReference type="ChEBI" id="CHEBI:167181"/>
        <dbReference type="EC" id="4.2.99.18"/>
    </reaction>
</comment>
<dbReference type="FunFam" id="1.10.340.30:FF:000001">
    <property type="entry name" value="Endonuclease III"/>
    <property type="match status" value="1"/>
</dbReference>
<evidence type="ECO:0000256" key="8">
    <source>
        <dbReference type="ARBA" id="ARBA00023125"/>
    </source>
</evidence>
<keyword evidence="2 12" id="KW-0004">4Fe-4S</keyword>
<dbReference type="Proteomes" id="UP000886878">
    <property type="component" value="Unassembled WGS sequence"/>
</dbReference>
<dbReference type="SUPFAM" id="SSF48150">
    <property type="entry name" value="DNA-glycosylase"/>
    <property type="match status" value="1"/>
</dbReference>
<dbReference type="Gene3D" id="1.10.1670.10">
    <property type="entry name" value="Helix-hairpin-Helix base-excision DNA repair enzymes (C-terminal)"/>
    <property type="match status" value="1"/>
</dbReference>
<evidence type="ECO:0000256" key="10">
    <source>
        <dbReference type="ARBA" id="ARBA00023239"/>
    </source>
</evidence>
<evidence type="ECO:0000256" key="4">
    <source>
        <dbReference type="ARBA" id="ARBA00022763"/>
    </source>
</evidence>
<dbReference type="InterPro" id="IPR003265">
    <property type="entry name" value="HhH-GPD_domain"/>
</dbReference>
<evidence type="ECO:0000256" key="5">
    <source>
        <dbReference type="ARBA" id="ARBA00022801"/>
    </source>
</evidence>
<keyword evidence="3 12" id="KW-0479">Metal-binding</keyword>
<dbReference type="Pfam" id="PF00633">
    <property type="entry name" value="HHH"/>
    <property type="match status" value="1"/>
</dbReference>
<feature type="domain" description="HhH-GPD" evidence="13">
    <location>
        <begin position="39"/>
        <end position="187"/>
    </location>
</feature>
<keyword evidence="5 12" id="KW-0378">Hydrolase</keyword>
<dbReference type="GO" id="GO:0003677">
    <property type="term" value="F:DNA binding"/>
    <property type="evidence" value="ECO:0007669"/>
    <property type="project" value="UniProtKB-UniRule"/>
</dbReference>
<dbReference type="Pfam" id="PF00730">
    <property type="entry name" value="HhH-GPD"/>
    <property type="match status" value="1"/>
</dbReference>
<dbReference type="PIRSF" id="PIRSF001435">
    <property type="entry name" value="Nth"/>
    <property type="match status" value="1"/>
</dbReference>
<gene>
    <name evidence="12 14" type="primary">nth</name>
    <name evidence="14" type="ORF">H9876_04325</name>
</gene>
<dbReference type="CDD" id="cd00056">
    <property type="entry name" value="ENDO3c"/>
    <property type="match status" value="1"/>
</dbReference>
<evidence type="ECO:0000313" key="15">
    <source>
        <dbReference type="Proteomes" id="UP000886878"/>
    </source>
</evidence>
<dbReference type="NCBIfam" id="TIGR01083">
    <property type="entry name" value="nth"/>
    <property type="match status" value="1"/>
</dbReference>
<dbReference type="GO" id="GO:0051539">
    <property type="term" value="F:4 iron, 4 sulfur cluster binding"/>
    <property type="evidence" value="ECO:0007669"/>
    <property type="project" value="UniProtKB-UniRule"/>
</dbReference>
<keyword evidence="8 12" id="KW-0238">DNA-binding</keyword>
<dbReference type="GO" id="GO:0046872">
    <property type="term" value="F:metal ion binding"/>
    <property type="evidence" value="ECO:0007669"/>
    <property type="project" value="UniProtKB-KW"/>
</dbReference>
<name>A0A9D1QNI2_9LACO</name>
<dbReference type="EMBL" id="DXGK01000086">
    <property type="protein sequence ID" value="HIW70580.1"/>
    <property type="molecule type" value="Genomic_DNA"/>
</dbReference>
<organism evidence="14 15">
    <name type="scientific">Candidatus Limosilactobacillus merdipullorum</name>
    <dbReference type="NCBI Taxonomy" id="2838653"/>
    <lineage>
        <taxon>Bacteria</taxon>
        <taxon>Bacillati</taxon>
        <taxon>Bacillota</taxon>
        <taxon>Bacilli</taxon>
        <taxon>Lactobacillales</taxon>
        <taxon>Lactobacillaceae</taxon>
        <taxon>Limosilactobacillus</taxon>
    </lineage>
</organism>
<accession>A0A9D1QNI2</accession>
<evidence type="ECO:0000256" key="9">
    <source>
        <dbReference type="ARBA" id="ARBA00023204"/>
    </source>
</evidence>
<dbReference type="FunFam" id="1.10.1670.10:FF:000001">
    <property type="entry name" value="Endonuclease III"/>
    <property type="match status" value="1"/>
</dbReference>
<dbReference type="PROSITE" id="PS00764">
    <property type="entry name" value="ENDONUCLEASE_III_1"/>
    <property type="match status" value="1"/>
</dbReference>
<dbReference type="EC" id="4.2.99.18" evidence="12"/>
<reference evidence="14" key="2">
    <citation type="submission" date="2021-04" db="EMBL/GenBank/DDBJ databases">
        <authorList>
            <person name="Gilroy R."/>
        </authorList>
    </citation>
    <scope>NUCLEOTIDE SEQUENCE</scope>
    <source>
        <strain evidence="14">ChiHejej3B27-2180</strain>
    </source>
</reference>
<dbReference type="InterPro" id="IPR004035">
    <property type="entry name" value="Endouclease-III_FeS-bd_BS"/>
</dbReference>
<evidence type="ECO:0000256" key="6">
    <source>
        <dbReference type="ARBA" id="ARBA00023004"/>
    </source>
</evidence>
<feature type="binding site" evidence="12">
    <location>
        <position position="189"/>
    </location>
    <ligand>
        <name>[4Fe-4S] cluster</name>
        <dbReference type="ChEBI" id="CHEBI:49883"/>
    </ligand>
</feature>
<dbReference type="AlphaFoldDB" id="A0A9D1QNI2"/>
<dbReference type="PANTHER" id="PTHR10359">
    <property type="entry name" value="A/G-SPECIFIC ADENINE GLYCOSYLASE/ENDONUCLEASE III"/>
    <property type="match status" value="1"/>
</dbReference>
<keyword evidence="14" id="KW-0540">Nuclease</keyword>
<evidence type="ECO:0000256" key="1">
    <source>
        <dbReference type="ARBA" id="ARBA00008343"/>
    </source>
</evidence>
<dbReference type="GO" id="GO:0019104">
    <property type="term" value="F:DNA N-glycosylase activity"/>
    <property type="evidence" value="ECO:0007669"/>
    <property type="project" value="UniProtKB-UniRule"/>
</dbReference>
<keyword evidence="4 12" id="KW-0227">DNA damage</keyword>
<reference evidence="14" key="1">
    <citation type="journal article" date="2021" name="PeerJ">
        <title>Extensive microbial diversity within the chicken gut microbiome revealed by metagenomics and culture.</title>
        <authorList>
            <person name="Gilroy R."/>
            <person name="Ravi A."/>
            <person name="Getino M."/>
            <person name="Pursley I."/>
            <person name="Horton D.L."/>
            <person name="Alikhan N.F."/>
            <person name="Baker D."/>
            <person name="Gharbi K."/>
            <person name="Hall N."/>
            <person name="Watson M."/>
            <person name="Adriaenssens E.M."/>
            <person name="Foster-Nyarko E."/>
            <person name="Jarju S."/>
            <person name="Secka A."/>
            <person name="Antonio M."/>
            <person name="Oren A."/>
            <person name="Chaudhuri R.R."/>
            <person name="La Ragione R."/>
            <person name="Hildebrand F."/>
            <person name="Pallen M.J."/>
        </authorList>
    </citation>
    <scope>NUCLEOTIDE SEQUENCE</scope>
    <source>
        <strain evidence="14">ChiHejej3B27-2180</strain>
    </source>
</reference>
<evidence type="ECO:0000256" key="7">
    <source>
        <dbReference type="ARBA" id="ARBA00023014"/>
    </source>
</evidence>
<evidence type="ECO:0000256" key="12">
    <source>
        <dbReference type="HAMAP-Rule" id="MF_00942"/>
    </source>
</evidence>
<keyword evidence="10 12" id="KW-0456">Lyase</keyword>
<dbReference type="PANTHER" id="PTHR10359:SF18">
    <property type="entry name" value="ENDONUCLEASE III"/>
    <property type="match status" value="1"/>
</dbReference>
<dbReference type="GO" id="GO:0140078">
    <property type="term" value="F:class I DNA-(apurinic or apyrimidinic site) endonuclease activity"/>
    <property type="evidence" value="ECO:0007669"/>
    <property type="project" value="UniProtKB-EC"/>
</dbReference>
<dbReference type="SMART" id="SM00478">
    <property type="entry name" value="ENDO3c"/>
    <property type="match status" value="1"/>
</dbReference>